<evidence type="ECO:0000313" key="3">
    <source>
        <dbReference type="EMBL" id="CAL1413265.1"/>
    </source>
</evidence>
<dbReference type="PANTHER" id="PTHR37610">
    <property type="entry name" value="CCHC-TYPE DOMAIN-CONTAINING PROTEIN"/>
    <property type="match status" value="1"/>
</dbReference>
<dbReference type="InterPro" id="IPR029472">
    <property type="entry name" value="Copia-like_N"/>
</dbReference>
<dbReference type="AlphaFoldDB" id="A0AAV2GR85"/>
<dbReference type="Pfam" id="PF14244">
    <property type="entry name" value="Retrotran_gag_3"/>
    <property type="match status" value="1"/>
</dbReference>
<feature type="domain" description="Retrotransposon Copia-like N-terminal" evidence="2">
    <location>
        <begin position="40"/>
        <end position="79"/>
    </location>
</feature>
<dbReference type="EMBL" id="OZ034822">
    <property type="protein sequence ID" value="CAL1413265.1"/>
    <property type="molecule type" value="Genomic_DNA"/>
</dbReference>
<feature type="compositionally biased region" description="Low complexity" evidence="1">
    <location>
        <begin position="7"/>
        <end position="20"/>
    </location>
</feature>
<reference evidence="3 4" key="1">
    <citation type="submission" date="2024-04" db="EMBL/GenBank/DDBJ databases">
        <authorList>
            <person name="Fracassetti M."/>
        </authorList>
    </citation>
    <scope>NUCLEOTIDE SEQUENCE [LARGE SCALE GENOMIC DNA]</scope>
</reference>
<feature type="compositionally biased region" description="Polar residues" evidence="1">
    <location>
        <begin position="295"/>
        <end position="311"/>
    </location>
</feature>
<proteinExistence type="predicted"/>
<dbReference type="Proteomes" id="UP001497516">
    <property type="component" value="Chromosome 9"/>
</dbReference>
<feature type="region of interest" description="Disordered" evidence="1">
    <location>
        <begin position="292"/>
        <end position="311"/>
    </location>
</feature>
<evidence type="ECO:0000256" key="1">
    <source>
        <dbReference type="SAM" id="MobiDB-lite"/>
    </source>
</evidence>
<feature type="region of interest" description="Disordered" evidence="1">
    <location>
        <begin position="1"/>
        <end position="21"/>
    </location>
</feature>
<evidence type="ECO:0000259" key="2">
    <source>
        <dbReference type="Pfam" id="PF14244"/>
    </source>
</evidence>
<name>A0AAV2GR85_9ROSI</name>
<keyword evidence="4" id="KW-1185">Reference proteome</keyword>
<dbReference type="PANTHER" id="PTHR37610:SF55">
    <property type="entry name" value="RETROTRANSPOSON COPIA-LIKE N-TERMINAL DOMAIN-CONTAINING PROTEIN"/>
    <property type="match status" value="1"/>
</dbReference>
<accession>A0AAV2GR85</accession>
<evidence type="ECO:0000313" key="4">
    <source>
        <dbReference type="Proteomes" id="UP001497516"/>
    </source>
</evidence>
<organism evidence="3 4">
    <name type="scientific">Linum trigynum</name>
    <dbReference type="NCBI Taxonomy" id="586398"/>
    <lineage>
        <taxon>Eukaryota</taxon>
        <taxon>Viridiplantae</taxon>
        <taxon>Streptophyta</taxon>
        <taxon>Embryophyta</taxon>
        <taxon>Tracheophyta</taxon>
        <taxon>Spermatophyta</taxon>
        <taxon>Magnoliopsida</taxon>
        <taxon>eudicotyledons</taxon>
        <taxon>Gunneridae</taxon>
        <taxon>Pentapetalae</taxon>
        <taxon>rosids</taxon>
        <taxon>fabids</taxon>
        <taxon>Malpighiales</taxon>
        <taxon>Linaceae</taxon>
        <taxon>Linum</taxon>
    </lineage>
</organism>
<sequence length="464" mass="51223">MAEGADSTAGKSIQSSASSSYEDPYLNPYYLPPQDGALSTIISVKLVDGNYHTWSQVMLVALATKNKVAFIDGTIPVPKVTEPSYQLWLRCNGTIRCWIYNSLAEDIANSVMGLESAQAVWENLKNMFSQEDNIRVYDLKGQLAKCVQGEQSISQYFTNITVLWEELKRYRPIPCCPCNTPYETMKKYEDNDFVIKFMQGLNESYQSAKTQVLMNSTLPSIDVVFKQFLQLERQMKSAPKSSGVDSVALAVGSPQNAKHNDRDYKDGKKFCRYCKKDNHIISECYRLKNKKTRESGGSSFAGSVETGSESDSGILGAASVQQDAQNRNNSIGLASLQLSNYQMDKLRILLLGSPQTSPSPPTSPSVRHVANAAVTTQSQTGQHQSGATQYHPVYLPSSSGTTVLSTLLSRTVEPPWVLDTCATDHIICDLKYFLKCKSLQGVFVNLPNGNKVQATHIGIVRLPC</sequence>
<protein>
    <recommendedName>
        <fullName evidence="2">Retrotransposon Copia-like N-terminal domain-containing protein</fullName>
    </recommendedName>
</protein>
<gene>
    <name evidence="3" type="ORF">LTRI10_LOCUS52511</name>
</gene>